<name>A0AAD7EYK3_9AGAR</name>
<feature type="transmembrane region" description="Helical" evidence="1">
    <location>
        <begin position="167"/>
        <end position="189"/>
    </location>
</feature>
<keyword evidence="1" id="KW-0812">Transmembrane</keyword>
<feature type="transmembrane region" description="Helical" evidence="1">
    <location>
        <begin position="125"/>
        <end position="147"/>
    </location>
</feature>
<comment type="caution">
    <text evidence="2">The sequence shown here is derived from an EMBL/GenBank/DDBJ whole genome shotgun (WGS) entry which is preliminary data.</text>
</comment>
<feature type="transmembrane region" description="Helical" evidence="1">
    <location>
        <begin position="209"/>
        <end position="229"/>
    </location>
</feature>
<feature type="transmembrane region" description="Helical" evidence="1">
    <location>
        <begin position="85"/>
        <end position="105"/>
    </location>
</feature>
<keyword evidence="1" id="KW-0472">Membrane</keyword>
<keyword evidence="1" id="KW-1133">Transmembrane helix</keyword>
<feature type="transmembrane region" description="Helical" evidence="1">
    <location>
        <begin position="7"/>
        <end position="27"/>
    </location>
</feature>
<feature type="transmembrane region" description="Helical" evidence="1">
    <location>
        <begin position="51"/>
        <end position="73"/>
    </location>
</feature>
<evidence type="ECO:0000256" key="1">
    <source>
        <dbReference type="SAM" id="Phobius"/>
    </source>
</evidence>
<evidence type="ECO:0000313" key="2">
    <source>
        <dbReference type="EMBL" id="KAJ7358255.1"/>
    </source>
</evidence>
<accession>A0AAD7EYK3</accession>
<reference evidence="2" key="1">
    <citation type="submission" date="2023-03" db="EMBL/GenBank/DDBJ databases">
        <title>Massive genome expansion in bonnet fungi (Mycena s.s.) driven by repeated elements and novel gene families across ecological guilds.</title>
        <authorList>
            <consortium name="Lawrence Berkeley National Laboratory"/>
            <person name="Harder C.B."/>
            <person name="Miyauchi S."/>
            <person name="Viragh M."/>
            <person name="Kuo A."/>
            <person name="Thoen E."/>
            <person name="Andreopoulos B."/>
            <person name="Lu D."/>
            <person name="Skrede I."/>
            <person name="Drula E."/>
            <person name="Henrissat B."/>
            <person name="Morin E."/>
            <person name="Kohler A."/>
            <person name="Barry K."/>
            <person name="LaButti K."/>
            <person name="Morin E."/>
            <person name="Salamov A."/>
            <person name="Lipzen A."/>
            <person name="Mereny Z."/>
            <person name="Hegedus B."/>
            <person name="Baldrian P."/>
            <person name="Stursova M."/>
            <person name="Weitz H."/>
            <person name="Taylor A."/>
            <person name="Grigoriev I.V."/>
            <person name="Nagy L.G."/>
            <person name="Martin F."/>
            <person name="Kauserud H."/>
        </authorList>
    </citation>
    <scope>NUCLEOTIDE SEQUENCE</scope>
    <source>
        <strain evidence="2">CBHHK002</strain>
    </source>
</reference>
<keyword evidence="3" id="KW-1185">Reference proteome</keyword>
<proteinExistence type="predicted"/>
<evidence type="ECO:0000313" key="3">
    <source>
        <dbReference type="Proteomes" id="UP001218218"/>
    </source>
</evidence>
<sequence>MLCIVIYLYAVALVLWLLDVATVYRAFHNLLMDNTNTPLPDRAALADEENFGLFGAMEALFVFNMIVGDSVLMWRTWVIYFRRRYILWFPALMLLTSFVFGVIDTTCQPTASPMPVAVCNNPTELISWAFSLGTNVVCTVLVGVQAWKHRQMTRVLHMRNSRTDQILSLLVESGFIYCLLWIPQVITFFDWTPRTNRALYYSMKVMDAFAYQISGMYPTLIIVIVNLRYTIQWEEADSRVSRENASTMRFANPSSFKQHGGDADVVAVQLEDGGVPMEIMSPGSEESRGRFKDI</sequence>
<dbReference type="Proteomes" id="UP001218218">
    <property type="component" value="Unassembled WGS sequence"/>
</dbReference>
<dbReference type="EMBL" id="JARIHO010000007">
    <property type="protein sequence ID" value="KAJ7358255.1"/>
    <property type="molecule type" value="Genomic_DNA"/>
</dbReference>
<gene>
    <name evidence="2" type="ORF">DFH08DRAFT_1043158</name>
</gene>
<dbReference type="AlphaFoldDB" id="A0AAD7EYK3"/>
<protein>
    <submittedName>
        <fullName evidence="2">Uncharacterized protein</fullName>
    </submittedName>
</protein>
<organism evidence="2 3">
    <name type="scientific">Mycena albidolilacea</name>
    <dbReference type="NCBI Taxonomy" id="1033008"/>
    <lineage>
        <taxon>Eukaryota</taxon>
        <taxon>Fungi</taxon>
        <taxon>Dikarya</taxon>
        <taxon>Basidiomycota</taxon>
        <taxon>Agaricomycotina</taxon>
        <taxon>Agaricomycetes</taxon>
        <taxon>Agaricomycetidae</taxon>
        <taxon>Agaricales</taxon>
        <taxon>Marasmiineae</taxon>
        <taxon>Mycenaceae</taxon>
        <taxon>Mycena</taxon>
    </lineage>
</organism>